<evidence type="ECO:0000313" key="9">
    <source>
        <dbReference type="Proteomes" id="UP000198942"/>
    </source>
</evidence>
<keyword evidence="4" id="KW-0255">Endonuclease</keyword>
<keyword evidence="7" id="KW-0346">Stress response</keyword>
<reference evidence="9" key="1">
    <citation type="submission" date="2016-10" db="EMBL/GenBank/DDBJ databases">
        <authorList>
            <person name="Varghese N."/>
            <person name="Submissions S."/>
        </authorList>
    </citation>
    <scope>NUCLEOTIDE SEQUENCE [LARGE SCALE GENOMIC DNA]</scope>
    <source>
        <strain evidence="9">Gh-48</strain>
    </source>
</reference>
<keyword evidence="5" id="KW-0378">Hydrolase</keyword>
<keyword evidence="3" id="KW-0540">Nuclease</keyword>
<dbReference type="STRING" id="551995.SAMN05192574_116105"/>
<dbReference type="SUPFAM" id="SSF54786">
    <property type="entry name" value="YcfA/nrd intein domain"/>
    <property type="match status" value="1"/>
</dbReference>
<evidence type="ECO:0000256" key="7">
    <source>
        <dbReference type="ARBA" id="ARBA00023016"/>
    </source>
</evidence>
<dbReference type="InterPro" id="IPR012933">
    <property type="entry name" value="HicA_mRNA_interferase"/>
</dbReference>
<name>A0A1H8TRM1_9SPHI</name>
<dbReference type="Gene3D" id="3.30.920.30">
    <property type="entry name" value="Hypothetical protein"/>
    <property type="match status" value="1"/>
</dbReference>
<evidence type="ECO:0000313" key="8">
    <source>
        <dbReference type="EMBL" id="SEO93173.1"/>
    </source>
</evidence>
<dbReference type="Pfam" id="PF07927">
    <property type="entry name" value="HicA_toxin"/>
    <property type="match status" value="1"/>
</dbReference>
<organism evidence="8 9">
    <name type="scientific">Mucilaginibacter gossypiicola</name>
    <dbReference type="NCBI Taxonomy" id="551995"/>
    <lineage>
        <taxon>Bacteria</taxon>
        <taxon>Pseudomonadati</taxon>
        <taxon>Bacteroidota</taxon>
        <taxon>Sphingobacteriia</taxon>
        <taxon>Sphingobacteriales</taxon>
        <taxon>Sphingobacteriaceae</taxon>
        <taxon>Mucilaginibacter</taxon>
    </lineage>
</organism>
<gene>
    <name evidence="8" type="ORF">SAMN05192574_116105</name>
</gene>
<keyword evidence="2" id="KW-1277">Toxin-antitoxin system</keyword>
<keyword evidence="6" id="KW-0694">RNA-binding</keyword>
<evidence type="ECO:0000256" key="6">
    <source>
        <dbReference type="ARBA" id="ARBA00022884"/>
    </source>
</evidence>
<evidence type="ECO:0000256" key="5">
    <source>
        <dbReference type="ARBA" id="ARBA00022801"/>
    </source>
</evidence>
<evidence type="ECO:0000256" key="1">
    <source>
        <dbReference type="ARBA" id="ARBA00006620"/>
    </source>
</evidence>
<keyword evidence="9" id="KW-1185">Reference proteome</keyword>
<dbReference type="OrthoDB" id="121656at2"/>
<dbReference type="RefSeq" id="WP_091220516.1">
    <property type="nucleotide sequence ID" value="NZ_FOCL01000016.1"/>
</dbReference>
<protein>
    <submittedName>
        <fullName evidence="8">Predicted RNA binding protein YcfA, dsRBD-like fold, HicA-like mRNA interferase family</fullName>
    </submittedName>
</protein>
<accession>A0A1H8TRM1</accession>
<evidence type="ECO:0000256" key="4">
    <source>
        <dbReference type="ARBA" id="ARBA00022759"/>
    </source>
</evidence>
<dbReference type="EMBL" id="FOCL01000016">
    <property type="protein sequence ID" value="SEO93173.1"/>
    <property type="molecule type" value="Genomic_DNA"/>
</dbReference>
<sequence length="81" mass="9055">MSPKAPRDVSGKTLIKVLSKYGYEVVRQTGSHIRLSIVLNDRVKNITIPNHDPIKLGTLMSIINDVSEQLKISKEDIISKL</sequence>
<evidence type="ECO:0000256" key="2">
    <source>
        <dbReference type="ARBA" id="ARBA00022649"/>
    </source>
</evidence>
<dbReference type="GO" id="GO:0016787">
    <property type="term" value="F:hydrolase activity"/>
    <property type="evidence" value="ECO:0007669"/>
    <property type="project" value="UniProtKB-KW"/>
</dbReference>
<comment type="similarity">
    <text evidence="1">Belongs to the HicA mRNA interferase family.</text>
</comment>
<dbReference type="GO" id="GO:0003729">
    <property type="term" value="F:mRNA binding"/>
    <property type="evidence" value="ECO:0007669"/>
    <property type="project" value="InterPro"/>
</dbReference>
<dbReference type="Proteomes" id="UP000198942">
    <property type="component" value="Unassembled WGS sequence"/>
</dbReference>
<dbReference type="InterPro" id="IPR038570">
    <property type="entry name" value="HicA_sf"/>
</dbReference>
<evidence type="ECO:0000256" key="3">
    <source>
        <dbReference type="ARBA" id="ARBA00022722"/>
    </source>
</evidence>
<proteinExistence type="inferred from homology"/>
<dbReference type="GO" id="GO:0004519">
    <property type="term" value="F:endonuclease activity"/>
    <property type="evidence" value="ECO:0007669"/>
    <property type="project" value="UniProtKB-KW"/>
</dbReference>
<dbReference type="AlphaFoldDB" id="A0A1H8TRM1"/>